<evidence type="ECO:0000256" key="6">
    <source>
        <dbReference type="ARBA" id="ARBA00023136"/>
    </source>
</evidence>
<proteinExistence type="predicted"/>
<reference evidence="9" key="1">
    <citation type="submission" date="2020-05" db="EMBL/GenBank/DDBJ databases">
        <authorList>
            <person name="Chiriac C."/>
            <person name="Salcher M."/>
            <person name="Ghai R."/>
            <person name="Kavagutti S V."/>
        </authorList>
    </citation>
    <scope>NUCLEOTIDE SEQUENCE</scope>
</reference>
<sequence length="272" mass="29836">MIRRRIDPLTRVLAYTAILVVALPIVALVVKVPWSTFIESVGADDSLVAIQLSLWTSGISAILCLVLGVPLAWWLSQSDVKISRIVRPIVLAPIALPPTVAGLALLGLLSRQGLLGQFIFEHTGWQMPFTSVAVIFTGLFIGTPFLVLIVESTFYHIPEEIEDAAVIDRASNGQLFRMIALPQARNGIITALLLAWARILGEFGATMMFAGSLPGSTQTWTIQIYHELDVNPDTAYALSFLMIVIAMSIFIFMRHPLVSTLTSRRNPRGELT</sequence>
<keyword evidence="3 7" id="KW-0812">Transmembrane</keyword>
<dbReference type="PANTHER" id="PTHR30406">
    <property type="entry name" value="SULFATE TRANSPORT SYSTEM PERMEASE PROTEIN"/>
    <property type="match status" value="1"/>
</dbReference>
<evidence type="ECO:0000256" key="2">
    <source>
        <dbReference type="ARBA" id="ARBA00022448"/>
    </source>
</evidence>
<dbReference type="GO" id="GO:0005886">
    <property type="term" value="C:plasma membrane"/>
    <property type="evidence" value="ECO:0007669"/>
    <property type="project" value="TreeGrafter"/>
</dbReference>
<dbReference type="EMBL" id="CAFBSG010000021">
    <property type="protein sequence ID" value="CAB5240943.1"/>
    <property type="molecule type" value="Genomic_DNA"/>
</dbReference>
<organism evidence="9">
    <name type="scientific">freshwater metagenome</name>
    <dbReference type="NCBI Taxonomy" id="449393"/>
    <lineage>
        <taxon>unclassified sequences</taxon>
        <taxon>metagenomes</taxon>
        <taxon>ecological metagenomes</taxon>
    </lineage>
</organism>
<feature type="transmembrane region" description="Helical" evidence="7">
    <location>
        <begin position="187"/>
        <end position="210"/>
    </location>
</feature>
<evidence type="ECO:0000256" key="5">
    <source>
        <dbReference type="ARBA" id="ARBA00023032"/>
    </source>
</evidence>
<evidence type="ECO:0000256" key="7">
    <source>
        <dbReference type="SAM" id="Phobius"/>
    </source>
</evidence>
<dbReference type="PANTHER" id="PTHR30406:SF8">
    <property type="entry name" value="SULFATE TRANSPORT SYSTEM PERMEASE PROTEIN CYST"/>
    <property type="match status" value="1"/>
</dbReference>
<feature type="transmembrane region" description="Helical" evidence="7">
    <location>
        <begin position="88"/>
        <end position="109"/>
    </location>
</feature>
<evidence type="ECO:0000259" key="8">
    <source>
        <dbReference type="PROSITE" id="PS50928"/>
    </source>
</evidence>
<dbReference type="PROSITE" id="PS50928">
    <property type="entry name" value="ABC_TM1"/>
    <property type="match status" value="1"/>
</dbReference>
<feature type="transmembrane region" description="Helical" evidence="7">
    <location>
        <begin position="54"/>
        <end position="76"/>
    </location>
</feature>
<feature type="transmembrane region" description="Helical" evidence="7">
    <location>
        <begin position="12"/>
        <end position="34"/>
    </location>
</feature>
<comment type="subcellular location">
    <subcellularLocation>
        <location evidence="1">Membrane</location>
        <topology evidence="1">Multi-pass membrane protein</topology>
    </subcellularLocation>
</comment>
<evidence type="ECO:0000256" key="4">
    <source>
        <dbReference type="ARBA" id="ARBA00022989"/>
    </source>
</evidence>
<dbReference type="CDD" id="cd06261">
    <property type="entry name" value="TM_PBP2"/>
    <property type="match status" value="1"/>
</dbReference>
<feature type="transmembrane region" description="Helical" evidence="7">
    <location>
        <begin position="235"/>
        <end position="253"/>
    </location>
</feature>
<evidence type="ECO:0000313" key="9">
    <source>
        <dbReference type="EMBL" id="CAB5240943.1"/>
    </source>
</evidence>
<dbReference type="InterPro" id="IPR005667">
    <property type="entry name" value="Sulph_transpt2"/>
</dbReference>
<feature type="domain" description="ABC transmembrane type-1" evidence="8">
    <location>
        <begin position="50"/>
        <end position="253"/>
    </location>
</feature>
<keyword evidence="2" id="KW-0813">Transport</keyword>
<dbReference type="SUPFAM" id="SSF161098">
    <property type="entry name" value="MetI-like"/>
    <property type="match status" value="1"/>
</dbReference>
<dbReference type="AlphaFoldDB" id="A0A6J7XUU3"/>
<keyword evidence="6 7" id="KW-0472">Membrane</keyword>
<evidence type="ECO:0000256" key="1">
    <source>
        <dbReference type="ARBA" id="ARBA00004141"/>
    </source>
</evidence>
<keyword evidence="4 7" id="KW-1133">Transmembrane helix</keyword>
<dbReference type="Pfam" id="PF00528">
    <property type="entry name" value="BPD_transp_1"/>
    <property type="match status" value="1"/>
</dbReference>
<keyword evidence="5" id="KW-0764">Sulfate transport</keyword>
<dbReference type="InterPro" id="IPR035906">
    <property type="entry name" value="MetI-like_sf"/>
</dbReference>
<feature type="transmembrane region" description="Helical" evidence="7">
    <location>
        <begin position="129"/>
        <end position="150"/>
    </location>
</feature>
<protein>
    <submittedName>
        <fullName evidence="9">Unannotated protein</fullName>
    </submittedName>
</protein>
<dbReference type="GO" id="GO:0015419">
    <property type="term" value="F:ABC-type sulfate transporter activity"/>
    <property type="evidence" value="ECO:0007669"/>
    <property type="project" value="InterPro"/>
</dbReference>
<accession>A0A6J7XUU3</accession>
<dbReference type="Gene3D" id="1.10.3720.10">
    <property type="entry name" value="MetI-like"/>
    <property type="match status" value="1"/>
</dbReference>
<gene>
    <name evidence="9" type="ORF">UFOPK3554_01145</name>
</gene>
<dbReference type="InterPro" id="IPR000515">
    <property type="entry name" value="MetI-like"/>
</dbReference>
<name>A0A6J7XUU3_9ZZZZ</name>
<evidence type="ECO:0000256" key="3">
    <source>
        <dbReference type="ARBA" id="ARBA00022692"/>
    </source>
</evidence>